<protein>
    <submittedName>
        <fullName evidence="1">Uncharacterized protein</fullName>
    </submittedName>
</protein>
<dbReference type="EMBL" id="CP070608">
    <property type="protein sequence ID" value="QSE98009.1"/>
    <property type="molecule type" value="Genomic_DNA"/>
</dbReference>
<dbReference type="Proteomes" id="UP000662783">
    <property type="component" value="Chromosome"/>
</dbReference>
<evidence type="ECO:0000313" key="2">
    <source>
        <dbReference type="Proteomes" id="UP000662783"/>
    </source>
</evidence>
<reference evidence="1" key="1">
    <citation type="submission" date="2021-02" db="EMBL/GenBank/DDBJ databases">
        <title>Fulvivirga sp. S481 isolated from sea water.</title>
        <authorList>
            <person name="Bae S.S."/>
            <person name="Baek K."/>
        </authorList>
    </citation>
    <scope>NUCLEOTIDE SEQUENCE</scope>
    <source>
        <strain evidence="1">S481</strain>
    </source>
</reference>
<evidence type="ECO:0000313" key="1">
    <source>
        <dbReference type="EMBL" id="QSE98009.1"/>
    </source>
</evidence>
<keyword evidence="2" id="KW-1185">Reference proteome</keyword>
<proteinExistence type="predicted"/>
<organism evidence="1 2">
    <name type="scientific">Fulvivirga lutea</name>
    <dbReference type="NCBI Taxonomy" id="2810512"/>
    <lineage>
        <taxon>Bacteria</taxon>
        <taxon>Pseudomonadati</taxon>
        <taxon>Bacteroidota</taxon>
        <taxon>Cytophagia</taxon>
        <taxon>Cytophagales</taxon>
        <taxon>Fulvivirgaceae</taxon>
        <taxon>Fulvivirga</taxon>
    </lineage>
</organism>
<gene>
    <name evidence="1" type="ORF">JR347_02700</name>
</gene>
<sequence length="89" mass="10169">MNEARVYRGIEFIRISELPEEQKESIKAWATRGVIIKILVDGQLFSDCVQHKDYKHWYETVFSVAAEEEAANETVPSKKTTIKLALGGR</sequence>
<name>A0A974WGD0_9BACT</name>
<dbReference type="KEGG" id="fuv:JR347_02700"/>
<accession>A0A974WGD0</accession>
<dbReference type="AlphaFoldDB" id="A0A974WGD0"/>
<dbReference type="RefSeq" id="WP_205722517.1">
    <property type="nucleotide sequence ID" value="NZ_CP070608.1"/>
</dbReference>